<keyword evidence="3" id="KW-1185">Reference proteome</keyword>
<accession>A0A8J5H5L0</accession>
<dbReference type="EMBL" id="JACMSC010000005">
    <property type="protein sequence ID" value="KAG6521000.1"/>
    <property type="molecule type" value="Genomic_DNA"/>
</dbReference>
<evidence type="ECO:0000313" key="3">
    <source>
        <dbReference type="Proteomes" id="UP000734854"/>
    </source>
</evidence>
<protein>
    <recommendedName>
        <fullName evidence="4">WD repeat-containing protein 25</fullName>
    </recommendedName>
</protein>
<organism evidence="2 3">
    <name type="scientific">Zingiber officinale</name>
    <name type="common">Ginger</name>
    <name type="synonym">Amomum zingiber</name>
    <dbReference type="NCBI Taxonomy" id="94328"/>
    <lineage>
        <taxon>Eukaryota</taxon>
        <taxon>Viridiplantae</taxon>
        <taxon>Streptophyta</taxon>
        <taxon>Embryophyta</taxon>
        <taxon>Tracheophyta</taxon>
        <taxon>Spermatophyta</taxon>
        <taxon>Magnoliopsida</taxon>
        <taxon>Liliopsida</taxon>
        <taxon>Zingiberales</taxon>
        <taxon>Zingiberaceae</taxon>
        <taxon>Zingiber</taxon>
    </lineage>
</organism>
<proteinExistence type="predicted"/>
<sequence>MDLLCKAYGDASDEDGEFENLGEVKYKRQCSIPPHKRTCSEAYAPVQSPSPAVVLPAQPPSRYVSKRNRAILAAKTTSTPSAALPLPNPPTTNVEPLVGLTLDSELPSDILNLLKCKKNIAAAKSRVSTGLSVSLNGHTSAVNSIQWSKSHDFLSLASDLSTCSNLFLLHYNRNIDRRFAFLKLVIVNVDDHVLMDKFQCTGHLLASASMDQAVYVWNVWNRNQQKVCALRCHNAAVKDVRWSSDGLSLLSCGYDCSSRLVDIEKGTQTQMFKEEQTVEVVRFHPENSSLFLSGGSKGLLRLWDIRVGAVVKEYLKGLGPILDVEFSRDGNNFISSSDTSNSRISENTIVLWDVMRQVPLSNQVYAEAYTCTCVRYHPYGSCFIAQSNGNYIAVFSARLPYKLDKYKRYENHGVWGFPVKCNFNMDGQQIASGSSDGCIYLYDYKSSTLLKKIKAFEQACVDVAFHPTIPDVIASCSWRGEISVFG</sequence>
<dbReference type="Gene3D" id="2.130.10.10">
    <property type="entry name" value="YVTN repeat-like/Quinoprotein amine dehydrogenase"/>
    <property type="match status" value="1"/>
</dbReference>
<dbReference type="InterPro" id="IPR015943">
    <property type="entry name" value="WD40/YVTN_repeat-like_dom_sf"/>
</dbReference>
<dbReference type="PANTHER" id="PTHR44566:SF1">
    <property type="entry name" value="WD REPEAT-CONTAINING PROTEIN 25"/>
    <property type="match status" value="1"/>
</dbReference>
<comment type="caution">
    <text evidence="2">The sequence shown here is derived from an EMBL/GenBank/DDBJ whole genome shotgun (WGS) entry which is preliminary data.</text>
</comment>
<reference evidence="2 3" key="1">
    <citation type="submission" date="2020-08" db="EMBL/GenBank/DDBJ databases">
        <title>Plant Genome Project.</title>
        <authorList>
            <person name="Zhang R.-G."/>
        </authorList>
    </citation>
    <scope>NUCLEOTIDE SEQUENCE [LARGE SCALE GENOMIC DNA]</scope>
    <source>
        <tissue evidence="2">Rhizome</tissue>
    </source>
</reference>
<dbReference type="InterPro" id="IPR036322">
    <property type="entry name" value="WD40_repeat_dom_sf"/>
</dbReference>
<evidence type="ECO:0000313" key="2">
    <source>
        <dbReference type="EMBL" id="KAG6521000.1"/>
    </source>
</evidence>
<dbReference type="InterPro" id="IPR053053">
    <property type="entry name" value="WD_repeat_protein"/>
</dbReference>
<name>A0A8J5H5L0_ZINOF</name>
<keyword evidence="1" id="KW-0853">WD repeat</keyword>
<evidence type="ECO:0008006" key="4">
    <source>
        <dbReference type="Google" id="ProtNLM"/>
    </source>
</evidence>
<dbReference type="Pfam" id="PF00400">
    <property type="entry name" value="WD40"/>
    <property type="match status" value="4"/>
</dbReference>
<dbReference type="Proteomes" id="UP000734854">
    <property type="component" value="Unassembled WGS sequence"/>
</dbReference>
<feature type="repeat" description="WD" evidence="1">
    <location>
        <begin position="271"/>
        <end position="313"/>
    </location>
</feature>
<dbReference type="SUPFAM" id="SSF50978">
    <property type="entry name" value="WD40 repeat-like"/>
    <property type="match status" value="1"/>
</dbReference>
<dbReference type="InterPro" id="IPR001680">
    <property type="entry name" value="WD40_rpt"/>
</dbReference>
<gene>
    <name evidence="2" type="ORF">ZIOFF_018065</name>
</gene>
<dbReference type="SMART" id="SM00320">
    <property type="entry name" value="WD40"/>
    <property type="match status" value="7"/>
</dbReference>
<evidence type="ECO:0000256" key="1">
    <source>
        <dbReference type="PROSITE-ProRule" id="PRU00221"/>
    </source>
</evidence>
<dbReference type="AlphaFoldDB" id="A0A8J5H5L0"/>
<dbReference type="PROSITE" id="PS50082">
    <property type="entry name" value="WD_REPEATS_2"/>
    <property type="match status" value="1"/>
</dbReference>
<dbReference type="PANTHER" id="PTHR44566">
    <property type="entry name" value="TRANSDUCIN/WD40 REPEAT-LIKE SUPERFAMILY PROTEIN"/>
    <property type="match status" value="1"/>
</dbReference>